<dbReference type="SUPFAM" id="SSF55073">
    <property type="entry name" value="Nucleotide cyclase"/>
    <property type="match status" value="1"/>
</dbReference>
<dbReference type="InterPro" id="IPR000014">
    <property type="entry name" value="PAS"/>
</dbReference>
<dbReference type="Pfam" id="PF13426">
    <property type="entry name" value="PAS_9"/>
    <property type="match status" value="1"/>
</dbReference>
<dbReference type="InterPro" id="IPR029787">
    <property type="entry name" value="Nucleotide_cyclase"/>
</dbReference>
<evidence type="ECO:0000259" key="3">
    <source>
        <dbReference type="PROSITE" id="PS50883"/>
    </source>
</evidence>
<protein>
    <submittedName>
        <fullName evidence="5">Diguanylate cyclase</fullName>
    </submittedName>
</protein>
<dbReference type="SUPFAM" id="SSF55785">
    <property type="entry name" value="PYP-like sensor domain (PAS domain)"/>
    <property type="match status" value="2"/>
</dbReference>
<dbReference type="SUPFAM" id="SSF141868">
    <property type="entry name" value="EAL domain-like"/>
    <property type="match status" value="1"/>
</dbReference>
<dbReference type="InterPro" id="IPR000700">
    <property type="entry name" value="PAS-assoc_C"/>
</dbReference>
<dbReference type="Pfam" id="PF00990">
    <property type="entry name" value="GGDEF"/>
    <property type="match status" value="1"/>
</dbReference>
<feature type="domain" description="PAS" evidence="1">
    <location>
        <begin position="9"/>
        <end position="79"/>
    </location>
</feature>
<feature type="domain" description="EAL" evidence="3">
    <location>
        <begin position="429"/>
        <end position="682"/>
    </location>
</feature>
<feature type="domain" description="GGDEF" evidence="4">
    <location>
        <begin position="287"/>
        <end position="420"/>
    </location>
</feature>
<comment type="caution">
    <text evidence="5">The sequence shown here is derived from an EMBL/GenBank/DDBJ whole genome shotgun (WGS) entry which is preliminary data.</text>
</comment>
<dbReference type="NCBIfam" id="TIGR00229">
    <property type="entry name" value="sensory_box"/>
    <property type="match status" value="2"/>
</dbReference>
<evidence type="ECO:0000313" key="6">
    <source>
        <dbReference type="Proteomes" id="UP000233293"/>
    </source>
</evidence>
<dbReference type="Proteomes" id="UP000233293">
    <property type="component" value="Unassembled WGS sequence"/>
</dbReference>
<dbReference type="SMART" id="SM00267">
    <property type="entry name" value="GGDEF"/>
    <property type="match status" value="1"/>
</dbReference>
<reference evidence="6" key="1">
    <citation type="submission" date="2017-12" db="EMBL/GenBank/DDBJ databases">
        <title>Draft genome sequence of Telmatospirillum siberiense 26-4b1T, an acidotolerant peatland alphaproteobacterium potentially involved in sulfur cycling.</title>
        <authorList>
            <person name="Hausmann B."/>
            <person name="Pjevac P."/>
            <person name="Schreck K."/>
            <person name="Herbold C.W."/>
            <person name="Daims H."/>
            <person name="Wagner M."/>
            <person name="Pester M."/>
            <person name="Loy A."/>
        </authorList>
    </citation>
    <scope>NUCLEOTIDE SEQUENCE [LARGE SCALE GENOMIC DNA]</scope>
    <source>
        <strain evidence="6">26-4b1</strain>
    </source>
</reference>
<dbReference type="PROSITE" id="PS50883">
    <property type="entry name" value="EAL"/>
    <property type="match status" value="1"/>
</dbReference>
<sequence>MAAGKSWNSKEMFQAILDRCPVGIAVIDYDGNYVTVNPAYCAIYGYEPQEMVSHPFTMVFPVEDRQPILIRHQRFLSEGGKLGGEWTVVRRDGTVLSVWSESVRFAKREGFFNRLVYVLDITERKKTQEQMRIAATVYETSHEAILVTDGDNNIIAVNPAFTRVTGYDFAEVVGRNPRIFKSGRHDDAFFREMWRSLNEEDMWIGEVWDRRKSGEDYVKELTITVVKDASGAVLSYVGMFSDITLRKKNEEIIWRQANFDAVTGLPNRHMFQDRLEQGARKATREGRIMALMLIDLDHFKEVNDSLGHRAGDALLAEVSFRIAGCLRAVDTVARLGGDEFAVIFSDLSHARDGERVARTLLASLAEPFFIERESVFVSASIGIAIFPDDSDSLEELFKNADQAMYAAKAAGRNCFSYFTPAMQQAALDRLRMSNDLRRALDAAQFEVHYQPIIHLMTGRVVKAEALVRWLHPTRGMIGPAEFIPLAEDTGLIVPLGDWVARQAIARLAQWRRAFNPEFQIAVNQSPAQFRSNDFTDVGWVQELERYGLEGNAVVIEITEGLLLNAEPRVNKNLLMFRDAGIQIAIDDFGTGYSSLAYLRKFDIDYLKIDRSFVEDLDGIGLDLCEAIVVMAHRLGLEVVAEGVETERQRDILARIGCDYAQGYLFSRPLPAESFTALLSAWPDPSAP</sequence>
<dbReference type="Gene3D" id="3.30.450.20">
    <property type="entry name" value="PAS domain"/>
    <property type="match status" value="2"/>
</dbReference>
<dbReference type="Pfam" id="PF00563">
    <property type="entry name" value="EAL"/>
    <property type="match status" value="1"/>
</dbReference>
<dbReference type="PANTHER" id="PTHR44757">
    <property type="entry name" value="DIGUANYLATE CYCLASE DGCP"/>
    <property type="match status" value="1"/>
</dbReference>
<evidence type="ECO:0000259" key="4">
    <source>
        <dbReference type="PROSITE" id="PS50887"/>
    </source>
</evidence>
<dbReference type="PROSITE" id="PS50112">
    <property type="entry name" value="PAS"/>
    <property type="match status" value="2"/>
</dbReference>
<dbReference type="CDD" id="cd01948">
    <property type="entry name" value="EAL"/>
    <property type="match status" value="1"/>
</dbReference>
<feature type="domain" description="PAS" evidence="1">
    <location>
        <begin position="130"/>
        <end position="176"/>
    </location>
</feature>
<gene>
    <name evidence="5" type="ORF">CWS72_11675</name>
</gene>
<dbReference type="CDD" id="cd00130">
    <property type="entry name" value="PAS"/>
    <property type="match status" value="2"/>
</dbReference>
<dbReference type="FunFam" id="3.30.70.270:FF:000001">
    <property type="entry name" value="Diguanylate cyclase domain protein"/>
    <property type="match status" value="1"/>
</dbReference>
<evidence type="ECO:0000259" key="2">
    <source>
        <dbReference type="PROSITE" id="PS50113"/>
    </source>
</evidence>
<evidence type="ECO:0000259" key="1">
    <source>
        <dbReference type="PROSITE" id="PS50112"/>
    </source>
</evidence>
<dbReference type="InterPro" id="IPR000160">
    <property type="entry name" value="GGDEF_dom"/>
</dbReference>
<accession>A0A2N3PVT8</accession>
<dbReference type="OrthoDB" id="7251575at2"/>
<dbReference type="AlphaFoldDB" id="A0A2N3PVT8"/>
<dbReference type="InterPro" id="IPR035965">
    <property type="entry name" value="PAS-like_dom_sf"/>
</dbReference>
<dbReference type="EMBL" id="PIUM01000011">
    <property type="protein sequence ID" value="PKU24497.1"/>
    <property type="molecule type" value="Genomic_DNA"/>
</dbReference>
<dbReference type="InterPro" id="IPR043128">
    <property type="entry name" value="Rev_trsase/Diguanyl_cyclase"/>
</dbReference>
<dbReference type="SMART" id="SM00086">
    <property type="entry name" value="PAC"/>
    <property type="match status" value="2"/>
</dbReference>
<dbReference type="PROSITE" id="PS50113">
    <property type="entry name" value="PAC"/>
    <property type="match status" value="1"/>
</dbReference>
<organism evidence="5 6">
    <name type="scientific">Telmatospirillum siberiense</name>
    <dbReference type="NCBI Taxonomy" id="382514"/>
    <lineage>
        <taxon>Bacteria</taxon>
        <taxon>Pseudomonadati</taxon>
        <taxon>Pseudomonadota</taxon>
        <taxon>Alphaproteobacteria</taxon>
        <taxon>Rhodospirillales</taxon>
        <taxon>Rhodospirillaceae</taxon>
        <taxon>Telmatospirillum</taxon>
    </lineage>
</organism>
<dbReference type="SMART" id="SM00091">
    <property type="entry name" value="PAS"/>
    <property type="match status" value="2"/>
</dbReference>
<feature type="domain" description="PAC" evidence="2">
    <location>
        <begin position="203"/>
        <end position="255"/>
    </location>
</feature>
<proteinExistence type="predicted"/>
<dbReference type="PROSITE" id="PS50887">
    <property type="entry name" value="GGDEF"/>
    <property type="match status" value="1"/>
</dbReference>
<dbReference type="PANTHER" id="PTHR44757:SF2">
    <property type="entry name" value="BIOFILM ARCHITECTURE MAINTENANCE PROTEIN MBAA"/>
    <property type="match status" value="1"/>
</dbReference>
<dbReference type="InterPro" id="IPR001610">
    <property type="entry name" value="PAC"/>
</dbReference>
<keyword evidence="6" id="KW-1185">Reference proteome</keyword>
<dbReference type="InterPro" id="IPR052155">
    <property type="entry name" value="Biofilm_reg_signaling"/>
</dbReference>
<dbReference type="Gene3D" id="3.30.70.270">
    <property type="match status" value="1"/>
</dbReference>
<dbReference type="GO" id="GO:0003824">
    <property type="term" value="F:catalytic activity"/>
    <property type="evidence" value="ECO:0007669"/>
    <property type="project" value="UniProtKB-ARBA"/>
</dbReference>
<dbReference type="InterPro" id="IPR035919">
    <property type="entry name" value="EAL_sf"/>
</dbReference>
<dbReference type="Gene3D" id="3.20.20.450">
    <property type="entry name" value="EAL domain"/>
    <property type="match status" value="1"/>
</dbReference>
<dbReference type="InterPro" id="IPR013767">
    <property type="entry name" value="PAS_fold"/>
</dbReference>
<evidence type="ECO:0000313" key="5">
    <source>
        <dbReference type="EMBL" id="PKU24497.1"/>
    </source>
</evidence>
<dbReference type="InterPro" id="IPR001633">
    <property type="entry name" value="EAL_dom"/>
</dbReference>
<dbReference type="CDD" id="cd01949">
    <property type="entry name" value="GGDEF"/>
    <property type="match status" value="1"/>
</dbReference>
<name>A0A2N3PVT8_9PROT</name>
<dbReference type="NCBIfam" id="TIGR00254">
    <property type="entry name" value="GGDEF"/>
    <property type="match status" value="1"/>
</dbReference>
<dbReference type="SMART" id="SM00052">
    <property type="entry name" value="EAL"/>
    <property type="match status" value="1"/>
</dbReference>
<dbReference type="GO" id="GO:0006355">
    <property type="term" value="P:regulation of DNA-templated transcription"/>
    <property type="evidence" value="ECO:0007669"/>
    <property type="project" value="InterPro"/>
</dbReference>
<dbReference type="Pfam" id="PF00989">
    <property type="entry name" value="PAS"/>
    <property type="match status" value="1"/>
</dbReference>